<evidence type="ECO:0000256" key="2">
    <source>
        <dbReference type="ARBA" id="ARBA00023125"/>
    </source>
</evidence>
<keyword evidence="2 4" id="KW-0238">DNA-binding</keyword>
<organism evidence="6 7">
    <name type="scientific">Micromonospora wenchangensis</name>
    <dbReference type="NCBI Taxonomy" id="1185415"/>
    <lineage>
        <taxon>Bacteria</taxon>
        <taxon>Bacillati</taxon>
        <taxon>Actinomycetota</taxon>
        <taxon>Actinomycetes</taxon>
        <taxon>Micromonosporales</taxon>
        <taxon>Micromonosporaceae</taxon>
        <taxon>Micromonospora</taxon>
    </lineage>
</organism>
<comment type="caution">
    <text evidence="6">The sequence shown here is derived from an EMBL/GenBank/DDBJ whole genome shotgun (WGS) entry which is preliminary data.</text>
</comment>
<evidence type="ECO:0000256" key="4">
    <source>
        <dbReference type="PROSITE-ProRule" id="PRU00335"/>
    </source>
</evidence>
<keyword evidence="7" id="KW-1185">Reference proteome</keyword>
<sequence length="193" mass="20280">MGRTAGRSPQDTRRALLDAAADVVRARGIHAPLDDIARFAGVSKGGLIYHFASKDDLILELARDQLAAFQAGIDAALDPTDTAPGRLTRAYLRASVAPAGDDAAVRASMALVTQLMTLPAVAELARADAERLAAALAADGLPADVLALVVAAADGMSSAPLWGAPTHTPAHRRLLERLLHLTRHPHLWETLTP</sequence>
<keyword evidence="1" id="KW-0805">Transcription regulation</keyword>
<dbReference type="Pfam" id="PF17937">
    <property type="entry name" value="TetR_C_28"/>
    <property type="match status" value="1"/>
</dbReference>
<evidence type="ECO:0000313" key="6">
    <source>
        <dbReference type="EMBL" id="OWV11089.1"/>
    </source>
</evidence>
<accession>A0A246RTE1</accession>
<feature type="DNA-binding region" description="H-T-H motif" evidence="4">
    <location>
        <begin position="32"/>
        <end position="51"/>
    </location>
</feature>
<gene>
    <name evidence="6" type="ORF">B5D80_05035</name>
</gene>
<dbReference type="SUPFAM" id="SSF46689">
    <property type="entry name" value="Homeodomain-like"/>
    <property type="match status" value="1"/>
</dbReference>
<keyword evidence="3" id="KW-0804">Transcription</keyword>
<feature type="domain" description="HTH tetR-type" evidence="5">
    <location>
        <begin position="10"/>
        <end position="69"/>
    </location>
</feature>
<evidence type="ECO:0000259" key="5">
    <source>
        <dbReference type="PROSITE" id="PS50977"/>
    </source>
</evidence>
<evidence type="ECO:0000256" key="3">
    <source>
        <dbReference type="ARBA" id="ARBA00023163"/>
    </source>
</evidence>
<dbReference type="GO" id="GO:0000976">
    <property type="term" value="F:transcription cis-regulatory region binding"/>
    <property type="evidence" value="ECO:0007669"/>
    <property type="project" value="TreeGrafter"/>
</dbReference>
<dbReference type="Pfam" id="PF00440">
    <property type="entry name" value="TetR_N"/>
    <property type="match status" value="1"/>
</dbReference>
<evidence type="ECO:0000256" key="1">
    <source>
        <dbReference type="ARBA" id="ARBA00023015"/>
    </source>
</evidence>
<dbReference type="InterPro" id="IPR009057">
    <property type="entry name" value="Homeodomain-like_sf"/>
</dbReference>
<evidence type="ECO:0000313" key="7">
    <source>
        <dbReference type="Proteomes" id="UP000197174"/>
    </source>
</evidence>
<dbReference type="RefSeq" id="WP_088642576.1">
    <property type="nucleotide sequence ID" value="NZ_CBDRBW010000045.1"/>
</dbReference>
<proteinExistence type="predicted"/>
<dbReference type="AlphaFoldDB" id="A0A246RTE1"/>
<dbReference type="PANTHER" id="PTHR30055">
    <property type="entry name" value="HTH-TYPE TRANSCRIPTIONAL REGULATOR RUTR"/>
    <property type="match status" value="1"/>
</dbReference>
<dbReference type="OrthoDB" id="9806334at2"/>
<dbReference type="EMBL" id="MZMV01000006">
    <property type="protein sequence ID" value="OWV11089.1"/>
    <property type="molecule type" value="Genomic_DNA"/>
</dbReference>
<dbReference type="GO" id="GO:0003700">
    <property type="term" value="F:DNA-binding transcription factor activity"/>
    <property type="evidence" value="ECO:0007669"/>
    <property type="project" value="TreeGrafter"/>
</dbReference>
<dbReference type="PRINTS" id="PR00455">
    <property type="entry name" value="HTHTETR"/>
</dbReference>
<dbReference type="Gene3D" id="1.10.357.10">
    <property type="entry name" value="Tetracycline Repressor, domain 2"/>
    <property type="match status" value="1"/>
</dbReference>
<protein>
    <submittedName>
        <fullName evidence="6">TetR family transcriptional regulator</fullName>
    </submittedName>
</protein>
<dbReference type="Proteomes" id="UP000197174">
    <property type="component" value="Unassembled WGS sequence"/>
</dbReference>
<dbReference type="InterPro" id="IPR050109">
    <property type="entry name" value="HTH-type_TetR-like_transc_reg"/>
</dbReference>
<dbReference type="InterPro" id="IPR001647">
    <property type="entry name" value="HTH_TetR"/>
</dbReference>
<reference evidence="6 7" key="1">
    <citation type="submission" date="2017-03" db="EMBL/GenBank/DDBJ databases">
        <title>Whole genome sequence of Micromonospora wenchangensis, isolated from mangrove soil.</title>
        <authorList>
            <person name="Yang H."/>
        </authorList>
    </citation>
    <scope>NUCLEOTIDE SEQUENCE [LARGE SCALE GENOMIC DNA]</scope>
    <source>
        <strain evidence="6 7">CCTCC AA 2012002</strain>
    </source>
</reference>
<dbReference type="PROSITE" id="PS50977">
    <property type="entry name" value="HTH_TETR_2"/>
    <property type="match status" value="1"/>
</dbReference>
<name>A0A246RTE1_9ACTN</name>
<dbReference type="InterPro" id="IPR041479">
    <property type="entry name" value="TetR_CgmR_C"/>
</dbReference>
<dbReference type="PANTHER" id="PTHR30055:SF234">
    <property type="entry name" value="HTH-TYPE TRANSCRIPTIONAL REGULATOR BETI"/>
    <property type="match status" value="1"/>
</dbReference>